<reference evidence="3" key="1">
    <citation type="submission" date="2024-03" db="EMBL/GenBank/DDBJ databases">
        <title>WGS assembly of Saponaria officinalis var. Norfolk2.</title>
        <authorList>
            <person name="Jenkins J."/>
            <person name="Shu S."/>
            <person name="Grimwood J."/>
            <person name="Barry K."/>
            <person name="Goodstein D."/>
            <person name="Schmutz J."/>
            <person name="Leebens-Mack J."/>
            <person name="Osbourn A."/>
        </authorList>
    </citation>
    <scope>NUCLEOTIDE SEQUENCE [LARGE SCALE GENOMIC DNA]</scope>
    <source>
        <strain evidence="3">JIC</strain>
    </source>
</reference>
<dbReference type="InterPro" id="IPR036312">
    <property type="entry name" value="Bifun_inhib/LTP/seed_sf"/>
</dbReference>
<evidence type="ECO:0000259" key="2">
    <source>
        <dbReference type="SMART" id="SM00499"/>
    </source>
</evidence>
<dbReference type="GO" id="GO:0005504">
    <property type="term" value="F:fatty acid binding"/>
    <property type="evidence" value="ECO:0007669"/>
    <property type="project" value="InterPro"/>
</dbReference>
<accession>A0AAW1GVH2</accession>
<dbReference type="CDD" id="cd00010">
    <property type="entry name" value="AAI_LTSS"/>
    <property type="match status" value="1"/>
</dbReference>
<dbReference type="PANTHER" id="PTHR33122:SF4">
    <property type="entry name" value="OS04G0415800 PROTEIN"/>
    <property type="match status" value="1"/>
</dbReference>
<comment type="caution">
    <text evidence="3">The sequence shown here is derived from an EMBL/GenBank/DDBJ whole genome shotgun (WGS) entry which is preliminary data.</text>
</comment>
<feature type="signal peptide" evidence="1">
    <location>
        <begin position="1"/>
        <end position="24"/>
    </location>
</feature>
<evidence type="ECO:0000313" key="3">
    <source>
        <dbReference type="EMBL" id="KAK9668864.1"/>
    </source>
</evidence>
<dbReference type="Pfam" id="PF00234">
    <property type="entry name" value="Tryp_alpha_amyl"/>
    <property type="match status" value="1"/>
</dbReference>
<protein>
    <recommendedName>
        <fullName evidence="2">Bifunctional inhibitor/plant lipid transfer protein/seed storage helical domain-containing protein</fullName>
    </recommendedName>
</protein>
<feature type="domain" description="Bifunctional inhibitor/plant lipid transfer protein/seed storage helical" evidence="2">
    <location>
        <begin position="28"/>
        <end position="110"/>
    </location>
</feature>
<keyword evidence="4" id="KW-1185">Reference proteome</keyword>
<dbReference type="InterPro" id="IPR039265">
    <property type="entry name" value="DIR1-like"/>
</dbReference>
<evidence type="ECO:0000256" key="1">
    <source>
        <dbReference type="SAM" id="SignalP"/>
    </source>
</evidence>
<dbReference type="GO" id="GO:0009627">
    <property type="term" value="P:systemic acquired resistance"/>
    <property type="evidence" value="ECO:0007669"/>
    <property type="project" value="InterPro"/>
</dbReference>
<dbReference type="AlphaFoldDB" id="A0AAW1GVH2"/>
<sequence>MEGKFKMVLIVGVLAFVSIAKVNCAGECGKNTSPDQEAFKLAPCANAVQDANAPVSQDCCAQATKLAANPACLCAVLMSNMAKMSGVKPQIALTVPKRCNMADRPAGYKCGPYTVP</sequence>
<evidence type="ECO:0000313" key="4">
    <source>
        <dbReference type="Proteomes" id="UP001443914"/>
    </source>
</evidence>
<dbReference type="Proteomes" id="UP001443914">
    <property type="component" value="Unassembled WGS sequence"/>
</dbReference>
<proteinExistence type="predicted"/>
<gene>
    <name evidence="3" type="ORF">RND81_13G092300</name>
</gene>
<dbReference type="InterPro" id="IPR016140">
    <property type="entry name" value="Bifunc_inhib/LTP/seed_store"/>
</dbReference>
<dbReference type="SUPFAM" id="SSF47699">
    <property type="entry name" value="Bifunctional inhibitor/lipid-transfer protein/seed storage 2S albumin"/>
    <property type="match status" value="1"/>
</dbReference>
<feature type="chain" id="PRO_5043396479" description="Bifunctional inhibitor/plant lipid transfer protein/seed storage helical domain-containing protein" evidence="1">
    <location>
        <begin position="25"/>
        <end position="116"/>
    </location>
</feature>
<dbReference type="Gene3D" id="1.10.110.10">
    <property type="entry name" value="Plant lipid-transfer and hydrophobic proteins"/>
    <property type="match status" value="1"/>
</dbReference>
<dbReference type="EMBL" id="JBDFQZ010000013">
    <property type="protein sequence ID" value="KAK9668864.1"/>
    <property type="molecule type" value="Genomic_DNA"/>
</dbReference>
<organism evidence="3 4">
    <name type="scientific">Saponaria officinalis</name>
    <name type="common">Common soapwort</name>
    <name type="synonym">Lychnis saponaria</name>
    <dbReference type="NCBI Taxonomy" id="3572"/>
    <lineage>
        <taxon>Eukaryota</taxon>
        <taxon>Viridiplantae</taxon>
        <taxon>Streptophyta</taxon>
        <taxon>Embryophyta</taxon>
        <taxon>Tracheophyta</taxon>
        <taxon>Spermatophyta</taxon>
        <taxon>Magnoliopsida</taxon>
        <taxon>eudicotyledons</taxon>
        <taxon>Gunneridae</taxon>
        <taxon>Pentapetalae</taxon>
        <taxon>Caryophyllales</taxon>
        <taxon>Caryophyllaceae</taxon>
        <taxon>Caryophylleae</taxon>
        <taxon>Saponaria</taxon>
    </lineage>
</organism>
<keyword evidence="1" id="KW-0732">Signal</keyword>
<dbReference type="SMART" id="SM00499">
    <property type="entry name" value="AAI"/>
    <property type="match status" value="1"/>
</dbReference>
<name>A0AAW1GVH2_SAPOF</name>
<dbReference type="PANTHER" id="PTHR33122">
    <property type="entry name" value="LIPID BINDING PROTEIN-RELATED"/>
    <property type="match status" value="1"/>
</dbReference>